<dbReference type="Proteomes" id="UP000472260">
    <property type="component" value="Unassembled WGS sequence"/>
</dbReference>
<dbReference type="GO" id="GO:0000977">
    <property type="term" value="F:RNA polymerase II transcription regulatory region sequence-specific DNA binding"/>
    <property type="evidence" value="ECO:0007669"/>
    <property type="project" value="TreeGrafter"/>
</dbReference>
<dbReference type="SMART" id="SM01367">
    <property type="entry name" value="DUF3452"/>
    <property type="match status" value="1"/>
</dbReference>
<dbReference type="GO" id="GO:0006357">
    <property type="term" value="P:regulation of transcription by RNA polymerase II"/>
    <property type="evidence" value="ECO:0007669"/>
    <property type="project" value="InterPro"/>
</dbReference>
<evidence type="ECO:0000256" key="9">
    <source>
        <dbReference type="ARBA" id="ARBA00023306"/>
    </source>
</evidence>
<feature type="domain" description="Retinoblastoma-associated protein A-box" evidence="13">
    <location>
        <begin position="306"/>
        <end position="495"/>
    </location>
</feature>
<evidence type="ECO:0000259" key="13">
    <source>
        <dbReference type="SMART" id="SM01368"/>
    </source>
</evidence>
<dbReference type="InterPro" id="IPR015030">
    <property type="entry name" value="RB_C"/>
</dbReference>
<dbReference type="SMART" id="SM01368">
    <property type="entry name" value="RB_A"/>
    <property type="match status" value="1"/>
</dbReference>
<keyword evidence="5" id="KW-0156">Chromatin regulator</keyword>
<proteinExistence type="inferred from homology"/>
<dbReference type="Pfam" id="PF01858">
    <property type="entry name" value="RB_A"/>
    <property type="match status" value="1"/>
</dbReference>
<dbReference type="InterPro" id="IPR013763">
    <property type="entry name" value="Cyclin-like_dom"/>
</dbReference>
<dbReference type="InterPro" id="IPR036915">
    <property type="entry name" value="Cyclin-like_sf"/>
</dbReference>
<evidence type="ECO:0000259" key="12">
    <source>
        <dbReference type="SMART" id="SM01367"/>
    </source>
</evidence>
<keyword evidence="6" id="KW-0805">Transcription regulation</keyword>
<reference evidence="15" key="1">
    <citation type="submission" date="2025-08" db="UniProtKB">
        <authorList>
            <consortium name="Ensembl"/>
        </authorList>
    </citation>
    <scope>IDENTIFICATION</scope>
</reference>
<evidence type="ECO:0000313" key="15">
    <source>
        <dbReference type="Ensembl" id="ENSSANP00000098909.1"/>
    </source>
</evidence>
<dbReference type="Gene3D" id="1.10.472.10">
    <property type="entry name" value="Cyclin-like"/>
    <property type="match status" value="2"/>
</dbReference>
<evidence type="ECO:0000256" key="4">
    <source>
        <dbReference type="ARBA" id="ARBA00022553"/>
    </source>
</evidence>
<evidence type="ECO:0000256" key="10">
    <source>
        <dbReference type="SAM" id="MobiDB-lite"/>
    </source>
</evidence>
<dbReference type="SUPFAM" id="SSF47954">
    <property type="entry name" value="Cyclin-like"/>
    <property type="match status" value="2"/>
</dbReference>
<comment type="similarity">
    <text evidence="2">Belongs to the retinoblastoma protein (RB) family.</text>
</comment>
<dbReference type="GO" id="GO:0005634">
    <property type="term" value="C:nucleus"/>
    <property type="evidence" value="ECO:0007669"/>
    <property type="project" value="UniProtKB-SubCell"/>
</dbReference>
<dbReference type="Gene3D" id="1.10.472.140">
    <property type="match status" value="1"/>
</dbReference>
<keyword evidence="16" id="KW-1185">Reference proteome</keyword>
<dbReference type="InterPro" id="IPR002719">
    <property type="entry name" value="RB_B"/>
</dbReference>
<dbReference type="InterPro" id="IPR002720">
    <property type="entry name" value="RB_A"/>
</dbReference>
<evidence type="ECO:0000259" key="14">
    <source>
        <dbReference type="SMART" id="SM01369"/>
    </source>
</evidence>
<evidence type="ECO:0000313" key="16">
    <source>
        <dbReference type="Proteomes" id="UP000472260"/>
    </source>
</evidence>
<dbReference type="InterPro" id="IPR024599">
    <property type="entry name" value="RB_N"/>
</dbReference>
<dbReference type="AlphaFoldDB" id="A0A671SQX7"/>
<evidence type="ECO:0000256" key="1">
    <source>
        <dbReference type="ARBA" id="ARBA00004123"/>
    </source>
</evidence>
<comment type="subcellular location">
    <subcellularLocation>
        <location evidence="1">Nucleus</location>
    </subcellularLocation>
</comment>
<evidence type="ECO:0000259" key="11">
    <source>
        <dbReference type="SMART" id="SM00385"/>
    </source>
</evidence>
<dbReference type="FunFam" id="1.10.472.10:FF:000035">
    <property type="entry name" value="RB transcriptional corepressor-like 1"/>
    <property type="match status" value="1"/>
</dbReference>
<dbReference type="Ensembl" id="ENSSANT00000105019.1">
    <property type="protein sequence ID" value="ENSSANP00000098909.1"/>
    <property type="gene ID" value="ENSSANG00000048597.1"/>
</dbReference>
<keyword evidence="3" id="KW-0678">Repressor</keyword>
<evidence type="ECO:0000256" key="7">
    <source>
        <dbReference type="ARBA" id="ARBA00023163"/>
    </source>
</evidence>
<dbReference type="PANTHER" id="PTHR13742">
    <property type="entry name" value="RETINOBLASTOMA-ASSOCIATED PROTEIN RB -RELATED"/>
    <property type="match status" value="1"/>
</dbReference>
<dbReference type="InterPro" id="IPR028309">
    <property type="entry name" value="RB_fam"/>
</dbReference>
<keyword evidence="4" id="KW-0597">Phosphoprotein</keyword>
<name>A0A671SQX7_9TELE</name>
<evidence type="ECO:0000256" key="8">
    <source>
        <dbReference type="ARBA" id="ARBA00023242"/>
    </source>
</evidence>
<dbReference type="FunFam" id="1.10.472.10:FF:000059">
    <property type="entry name" value="RB transcriptional corepressor like 1"/>
    <property type="match status" value="1"/>
</dbReference>
<keyword evidence="9" id="KW-0131">Cell cycle</keyword>
<keyword evidence="8" id="KW-0539">Nucleus</keyword>
<keyword evidence="7" id="KW-0804">Transcription</keyword>
<dbReference type="Pfam" id="PF01857">
    <property type="entry name" value="RB_B"/>
    <property type="match status" value="1"/>
</dbReference>
<evidence type="ECO:0000256" key="3">
    <source>
        <dbReference type="ARBA" id="ARBA00022491"/>
    </source>
</evidence>
<dbReference type="GO" id="GO:0030154">
    <property type="term" value="P:cell differentiation"/>
    <property type="evidence" value="ECO:0007669"/>
    <property type="project" value="TreeGrafter"/>
</dbReference>
<dbReference type="GO" id="GO:2000134">
    <property type="term" value="P:negative regulation of G1/S transition of mitotic cell cycle"/>
    <property type="evidence" value="ECO:0007669"/>
    <property type="project" value="TreeGrafter"/>
</dbReference>
<dbReference type="GO" id="GO:0006325">
    <property type="term" value="P:chromatin organization"/>
    <property type="evidence" value="ECO:0007669"/>
    <property type="project" value="UniProtKB-KW"/>
</dbReference>
<evidence type="ECO:0000256" key="2">
    <source>
        <dbReference type="ARBA" id="ARBA00009475"/>
    </source>
</evidence>
<sequence length="959" mass="108776">PTVGRGVMEGNGVSLTRILRSAKLSLIQFFSKMKKWSDMSNLSQDFRSRIGRLERNFEVSTVIFRKFEPIFLDMFQNPQGEPPRLPRSRKHRRLPCHISDVFKFCWTLFVYTKGNFRMIGDDLVNSYHLLLCCLDLVFCNALMCSNKKDLVNQYFREELLDTENLEEMPCVIDKLCELHDGLVVEAKGIKEHYFKPYIKTLFEKKTLTELLDTPNFQDNNKSINREYEEYVLTVGDFDERVFLGADADEEIGTPRKATAEPPSGQLSARMQVENNLQQHFEKTRSLAPSTPLTGRRYLKEKEVLVTPVSSATQSVSRLQSMVSGLRNAPSDALVHIFNSCSRNPTESILNRVKTMGERFKQAYTKPTDDLPGAHMNFAENRLKLAEILYFKILENIMTQEMKRLQGKDMAVSQSLTFCFLSCLFLSSPDLYQVLTFPWILEIFQIPPFYFYKVIEVFIRSEEGLSRDMVKHLNSIEEQVLESKAWTRDSALWTALNNANNKVPTVEEVNFPSNFDTGNNAGGPTHLPLVALSPIIHPRIREVRTGLGSSARKDFPQSPIYLHDRYSSPAAGSAKRRLFGDDPPPQSPVKRISVTPIKIIPNSTEHNQNTTATTTVLSMATGNGQQLTIPLPGTTFVSLVKNETGGITVIQIQASDMSPLTAQFLLTASPSRTAAPPASSDAQPPAINRPRRTGSLALFFRKVYHLASVRLRDLCLKLDISSELRGKIWTCFEHSLLHCTDLMKDRHLDQLLLCAVYIISKITKEEHTFQDIMKCYRTQPQANSHVYRSVLLKRRPREQQTDENMEANTTEADSESEERGDLIQFYNSVYVLKMKSFALKYAHSTLDNKVGAPPLSPFPSVRAQPLSPRRVSQRHSIFVSPHKNCSSLTPSTAYTYKFTGSPSKELSDINQMIRQGGVSKKRAFTMEGDETESPSKCLRQENDDVLLKRLQDVVSERASL</sequence>
<reference evidence="15" key="2">
    <citation type="submission" date="2025-09" db="UniProtKB">
        <authorList>
            <consortium name="Ensembl"/>
        </authorList>
    </citation>
    <scope>IDENTIFICATION</scope>
</reference>
<feature type="domain" description="Retinoblastoma-associated protein C-terminal" evidence="14">
    <location>
        <begin position="845"/>
        <end position="959"/>
    </location>
</feature>
<gene>
    <name evidence="15" type="primary">rbl1</name>
</gene>
<organism evidence="15 16">
    <name type="scientific">Sinocyclocheilus anshuiensis</name>
    <dbReference type="NCBI Taxonomy" id="1608454"/>
    <lineage>
        <taxon>Eukaryota</taxon>
        <taxon>Metazoa</taxon>
        <taxon>Chordata</taxon>
        <taxon>Craniata</taxon>
        <taxon>Vertebrata</taxon>
        <taxon>Euteleostomi</taxon>
        <taxon>Actinopterygii</taxon>
        <taxon>Neopterygii</taxon>
        <taxon>Teleostei</taxon>
        <taxon>Ostariophysi</taxon>
        <taxon>Cypriniformes</taxon>
        <taxon>Cyprinidae</taxon>
        <taxon>Cyprininae</taxon>
        <taxon>Sinocyclocheilus</taxon>
    </lineage>
</organism>
<dbReference type="CDD" id="cd20605">
    <property type="entry name" value="CYCLIN_RBL1"/>
    <property type="match status" value="1"/>
</dbReference>
<evidence type="ECO:0000256" key="5">
    <source>
        <dbReference type="ARBA" id="ARBA00022853"/>
    </source>
</evidence>
<dbReference type="GO" id="GO:0000785">
    <property type="term" value="C:chromatin"/>
    <property type="evidence" value="ECO:0007669"/>
    <property type="project" value="TreeGrafter"/>
</dbReference>
<dbReference type="PANTHER" id="PTHR13742:SF20">
    <property type="entry name" value="RETINOBLASTOMA-LIKE PROTEIN 1"/>
    <property type="match status" value="1"/>
</dbReference>
<dbReference type="SMART" id="SM00385">
    <property type="entry name" value="CYCLIN"/>
    <property type="match status" value="1"/>
</dbReference>
<dbReference type="FunFam" id="1.10.472.140:FF:000001">
    <property type="entry name" value="Retinoblastoma-like 2, isoform CRA_a"/>
    <property type="match status" value="1"/>
</dbReference>
<dbReference type="GO" id="GO:0005667">
    <property type="term" value="C:transcription regulator complex"/>
    <property type="evidence" value="ECO:0007669"/>
    <property type="project" value="TreeGrafter"/>
</dbReference>
<dbReference type="SMART" id="SM01369">
    <property type="entry name" value="Rb_C"/>
    <property type="match status" value="1"/>
</dbReference>
<dbReference type="Pfam" id="PF11934">
    <property type="entry name" value="DUF3452"/>
    <property type="match status" value="1"/>
</dbReference>
<feature type="domain" description="Cyclin-like" evidence="11">
    <location>
        <begin position="708"/>
        <end position="830"/>
    </location>
</feature>
<feature type="region of interest" description="Disordered" evidence="10">
    <location>
        <begin position="792"/>
        <end position="816"/>
    </location>
</feature>
<feature type="domain" description="Retinoblastoma-associated protein N-terminal" evidence="12">
    <location>
        <begin position="1"/>
        <end position="140"/>
    </location>
</feature>
<evidence type="ECO:0000256" key="6">
    <source>
        <dbReference type="ARBA" id="ARBA00023015"/>
    </source>
</evidence>
<protein>
    <submittedName>
        <fullName evidence="15">Retinoblastoma-like protein 1</fullName>
    </submittedName>
</protein>
<accession>A0A671SQX7</accession>